<name>A0ACC3NFZ5_9PEZI</name>
<organism evidence="1 2">
    <name type="scientific">Vermiconidia calcicola</name>
    <dbReference type="NCBI Taxonomy" id="1690605"/>
    <lineage>
        <taxon>Eukaryota</taxon>
        <taxon>Fungi</taxon>
        <taxon>Dikarya</taxon>
        <taxon>Ascomycota</taxon>
        <taxon>Pezizomycotina</taxon>
        <taxon>Dothideomycetes</taxon>
        <taxon>Dothideomycetidae</taxon>
        <taxon>Mycosphaerellales</taxon>
        <taxon>Extremaceae</taxon>
        <taxon>Vermiconidia</taxon>
    </lineage>
</organism>
<keyword evidence="2" id="KW-1185">Reference proteome</keyword>
<sequence length="318" mass="34850">MKASTAALALSLAGASCASLYGETQYNHSCVLDPAIRSCSPKAKPDIVDTCCAETYGGLLLSTQFWSIYTGLEDQGQVLPADTWTLHGLWPDFCNGSYTQYCDLSRQYDPDPSPNTTNGEPNGTPVPPYTGPKINPFAEAGKLDLLEFMNKYWINQGAENYELWVHEYSKHATCFSTFDVPCYGPDYIPQEDVIDYFETAIRYYLRLPTYDWLDAHDIRPSNSTTYSLSAIETALEAEYGMTPYVGCSGPSYNETAEGAGSSDDGRTQLSEVWYFFHVRGRPQSGAWLPTSQSGSSSCAQASGAIHYFEPAPGSVGGD</sequence>
<dbReference type="Proteomes" id="UP001281147">
    <property type="component" value="Unassembled WGS sequence"/>
</dbReference>
<protein>
    <submittedName>
        <fullName evidence="1">Uncharacterized protein</fullName>
    </submittedName>
</protein>
<dbReference type="EMBL" id="JAUTXU010000053">
    <property type="protein sequence ID" value="KAK3714814.1"/>
    <property type="molecule type" value="Genomic_DNA"/>
</dbReference>
<accession>A0ACC3NFZ5</accession>
<reference evidence="1" key="1">
    <citation type="submission" date="2023-07" db="EMBL/GenBank/DDBJ databases">
        <title>Black Yeasts Isolated from many extreme environments.</title>
        <authorList>
            <person name="Coleine C."/>
            <person name="Stajich J.E."/>
            <person name="Selbmann L."/>
        </authorList>
    </citation>
    <scope>NUCLEOTIDE SEQUENCE</scope>
    <source>
        <strain evidence="1">CCFEE 5714</strain>
    </source>
</reference>
<proteinExistence type="predicted"/>
<comment type="caution">
    <text evidence="1">The sequence shown here is derived from an EMBL/GenBank/DDBJ whole genome shotgun (WGS) entry which is preliminary data.</text>
</comment>
<evidence type="ECO:0000313" key="2">
    <source>
        <dbReference type="Proteomes" id="UP001281147"/>
    </source>
</evidence>
<evidence type="ECO:0000313" key="1">
    <source>
        <dbReference type="EMBL" id="KAK3714814.1"/>
    </source>
</evidence>
<gene>
    <name evidence="1" type="ORF">LTR37_007549</name>
</gene>